<feature type="transmembrane region" description="Helical" evidence="6">
    <location>
        <begin position="46"/>
        <end position="69"/>
    </location>
</feature>
<evidence type="ECO:0000256" key="6">
    <source>
        <dbReference type="SAM" id="Phobius"/>
    </source>
</evidence>
<keyword evidence="8" id="KW-1185">Reference proteome</keyword>
<dbReference type="SUPFAM" id="SSF158442">
    <property type="entry name" value="DsbB-like"/>
    <property type="match status" value="1"/>
</dbReference>
<gene>
    <name evidence="7" type="ORF">AACH11_03740</name>
</gene>
<dbReference type="InterPro" id="IPR050183">
    <property type="entry name" value="DsbB"/>
</dbReference>
<dbReference type="InterPro" id="IPR003752">
    <property type="entry name" value="DiS_bond_form_DsbB/BdbC"/>
</dbReference>
<name>A0ABU9B5D7_9BURK</name>
<comment type="subcellular location">
    <subcellularLocation>
        <location evidence="1">Cell membrane</location>
        <topology evidence="1">Multi-pass membrane protein</topology>
    </subcellularLocation>
</comment>
<protein>
    <submittedName>
        <fullName evidence="7">Disulfide bond formation protein B</fullName>
    </submittedName>
</protein>
<keyword evidence="4 6" id="KW-1133">Transmembrane helix</keyword>
<evidence type="ECO:0000313" key="8">
    <source>
        <dbReference type="Proteomes" id="UP001368500"/>
    </source>
</evidence>
<dbReference type="EMBL" id="JBBUTF010000003">
    <property type="protein sequence ID" value="MEK8025072.1"/>
    <property type="molecule type" value="Genomic_DNA"/>
</dbReference>
<dbReference type="PANTHER" id="PTHR36570">
    <property type="entry name" value="DISULFIDE BOND FORMATION PROTEIN B"/>
    <property type="match status" value="1"/>
</dbReference>
<evidence type="ECO:0000256" key="5">
    <source>
        <dbReference type="ARBA" id="ARBA00023136"/>
    </source>
</evidence>
<keyword evidence="3 6" id="KW-0812">Transmembrane</keyword>
<organism evidence="7 8">
    <name type="scientific">Pseudaquabacterium rugosum</name>
    <dbReference type="NCBI Taxonomy" id="2984194"/>
    <lineage>
        <taxon>Bacteria</taxon>
        <taxon>Pseudomonadati</taxon>
        <taxon>Pseudomonadota</taxon>
        <taxon>Betaproteobacteria</taxon>
        <taxon>Burkholderiales</taxon>
        <taxon>Sphaerotilaceae</taxon>
        <taxon>Pseudaquabacterium</taxon>
    </lineage>
</organism>
<sequence>MGPRRLFSGLDEHAPASPWVRLRLPLVAAVSLAAVGAALLTQHVGGMLPCPWCVLQRLIFLAIAAAALLGSAGSAPAVRRTGAGLALLLSACGVATALWQHVVANESQSCAMSLADRIVGSLGLDARWPEVFAAYASCAEAKAWLLGVPYEFYSLALFVGLGAAVWPVLRDGR</sequence>
<keyword evidence="2" id="KW-1003">Cell membrane</keyword>
<dbReference type="PANTHER" id="PTHR36570:SF3">
    <property type="entry name" value="DISULFIDE BOND FORMATION PROTEIN B"/>
    <property type="match status" value="1"/>
</dbReference>
<evidence type="ECO:0000313" key="7">
    <source>
        <dbReference type="EMBL" id="MEK8025072.1"/>
    </source>
</evidence>
<feature type="transmembrane region" description="Helical" evidence="6">
    <location>
        <begin position="81"/>
        <end position="99"/>
    </location>
</feature>
<proteinExistence type="predicted"/>
<dbReference type="RefSeq" id="WP_341372855.1">
    <property type="nucleotide sequence ID" value="NZ_JBBUTF010000003.1"/>
</dbReference>
<reference evidence="7 8" key="1">
    <citation type="submission" date="2024-04" db="EMBL/GenBank/DDBJ databases">
        <title>Novel species of the genus Ideonella isolated from streams.</title>
        <authorList>
            <person name="Lu H."/>
        </authorList>
    </citation>
    <scope>NUCLEOTIDE SEQUENCE [LARGE SCALE GENOMIC DNA]</scope>
    <source>
        <strain evidence="7 8">BYS139W</strain>
    </source>
</reference>
<accession>A0ABU9B5D7</accession>
<dbReference type="Gene3D" id="1.20.1550.10">
    <property type="entry name" value="DsbB-like"/>
    <property type="match status" value="1"/>
</dbReference>
<dbReference type="Pfam" id="PF02600">
    <property type="entry name" value="DsbB"/>
    <property type="match status" value="1"/>
</dbReference>
<dbReference type="Proteomes" id="UP001368500">
    <property type="component" value="Unassembled WGS sequence"/>
</dbReference>
<evidence type="ECO:0000256" key="1">
    <source>
        <dbReference type="ARBA" id="ARBA00004651"/>
    </source>
</evidence>
<feature type="transmembrane region" description="Helical" evidence="6">
    <location>
        <begin position="20"/>
        <end position="40"/>
    </location>
</feature>
<dbReference type="InterPro" id="IPR023380">
    <property type="entry name" value="DsbB-like_sf"/>
</dbReference>
<evidence type="ECO:0000256" key="2">
    <source>
        <dbReference type="ARBA" id="ARBA00022475"/>
    </source>
</evidence>
<evidence type="ECO:0000256" key="3">
    <source>
        <dbReference type="ARBA" id="ARBA00022692"/>
    </source>
</evidence>
<evidence type="ECO:0000256" key="4">
    <source>
        <dbReference type="ARBA" id="ARBA00022989"/>
    </source>
</evidence>
<comment type="caution">
    <text evidence="7">The sequence shown here is derived from an EMBL/GenBank/DDBJ whole genome shotgun (WGS) entry which is preliminary data.</text>
</comment>
<keyword evidence="5 6" id="KW-0472">Membrane</keyword>
<feature type="transmembrane region" description="Helical" evidence="6">
    <location>
        <begin position="152"/>
        <end position="169"/>
    </location>
</feature>